<feature type="region of interest" description="Disordered" evidence="1">
    <location>
        <begin position="1"/>
        <end position="84"/>
    </location>
</feature>
<accession>A0A172YDF6</accession>
<evidence type="ECO:0000313" key="3">
    <source>
        <dbReference type="Proteomes" id="UP000077875"/>
    </source>
</evidence>
<protein>
    <submittedName>
        <fullName evidence="2">Uncharacterized protein</fullName>
    </submittedName>
</protein>
<dbReference type="Proteomes" id="UP000077875">
    <property type="component" value="Chromosome"/>
</dbReference>
<sequence length="84" mass="9504">MNPSSSTYFRNEQISLFADAQKQIQQPLRTVPTPREPSFDGGERSDDSARSGEFAKDGEQNTENDRDRTYSPSQRLMTGMSVEK</sequence>
<proteinExistence type="predicted"/>
<feature type="compositionally biased region" description="Basic and acidic residues" evidence="1">
    <location>
        <begin position="37"/>
        <end position="69"/>
    </location>
</feature>
<dbReference type="RefSeq" id="WP_064122255.1">
    <property type="nucleotide sequence ID" value="NZ_CP015243.1"/>
</dbReference>
<evidence type="ECO:0000313" key="2">
    <source>
        <dbReference type="EMBL" id="ANF57300.1"/>
    </source>
</evidence>
<gene>
    <name evidence="2" type="ORF">A5892_07340</name>
</gene>
<keyword evidence="3" id="KW-1185">Reference proteome</keyword>
<evidence type="ECO:0000256" key="1">
    <source>
        <dbReference type="SAM" id="MobiDB-lite"/>
    </source>
</evidence>
<dbReference type="AlphaFoldDB" id="A0A172YDF6"/>
<organism evidence="2 3">
    <name type="scientific">Halotalea alkalilenta</name>
    <dbReference type="NCBI Taxonomy" id="376489"/>
    <lineage>
        <taxon>Bacteria</taxon>
        <taxon>Pseudomonadati</taxon>
        <taxon>Pseudomonadota</taxon>
        <taxon>Gammaproteobacteria</taxon>
        <taxon>Oceanospirillales</taxon>
        <taxon>Halomonadaceae</taxon>
        <taxon>Halotalea</taxon>
    </lineage>
</organism>
<feature type="compositionally biased region" description="Polar residues" evidence="1">
    <location>
        <begin position="1"/>
        <end position="14"/>
    </location>
</feature>
<name>A0A172YDF6_9GAMM</name>
<dbReference type="KEGG" id="haa:A5892_07340"/>
<dbReference type="EMBL" id="CP015243">
    <property type="protein sequence ID" value="ANF57300.1"/>
    <property type="molecule type" value="Genomic_DNA"/>
</dbReference>
<reference evidence="2 3" key="1">
    <citation type="submission" date="2016-04" db="EMBL/GenBank/DDBJ databases">
        <title>Complete Genome Sequence of Halotalea alkalilenta IHB B 13600.</title>
        <authorList>
            <person name="Swarnkar M.K."/>
            <person name="Sharma A."/>
            <person name="Kaushal K."/>
            <person name="Soni R."/>
            <person name="Rana S."/>
            <person name="Singh A.K."/>
            <person name="Gulati A."/>
        </authorList>
    </citation>
    <scope>NUCLEOTIDE SEQUENCE [LARGE SCALE GENOMIC DNA]</scope>
    <source>
        <strain evidence="2 3">IHB B 13600</strain>
    </source>
</reference>